<dbReference type="GO" id="GO:0032259">
    <property type="term" value="P:methylation"/>
    <property type="evidence" value="ECO:0007669"/>
    <property type="project" value="UniProtKB-KW"/>
</dbReference>
<feature type="domain" description="Methyltransferase small" evidence="6">
    <location>
        <begin position="173"/>
        <end position="338"/>
    </location>
</feature>
<dbReference type="eggNOG" id="COG2813">
    <property type="taxonomic scope" value="Bacteria"/>
</dbReference>
<evidence type="ECO:0000313" key="7">
    <source>
        <dbReference type="EMBL" id="KFN51766.1"/>
    </source>
</evidence>
<dbReference type="SUPFAM" id="SSF53335">
    <property type="entry name" value="S-adenosyl-L-methionine-dependent methyltransferases"/>
    <property type="match status" value="1"/>
</dbReference>
<dbReference type="AlphaFoldDB" id="A0A091BJ15"/>
<evidence type="ECO:0000313" key="8">
    <source>
        <dbReference type="Proteomes" id="UP000029392"/>
    </source>
</evidence>
<keyword evidence="8" id="KW-1185">Reference proteome</keyword>
<organism evidence="7 8">
    <name type="scientific">Arenimonas malthae CC-JY-1</name>
    <dbReference type="NCBI Taxonomy" id="1384054"/>
    <lineage>
        <taxon>Bacteria</taxon>
        <taxon>Pseudomonadati</taxon>
        <taxon>Pseudomonadota</taxon>
        <taxon>Gammaproteobacteria</taxon>
        <taxon>Lysobacterales</taxon>
        <taxon>Lysobacteraceae</taxon>
        <taxon>Arenimonas</taxon>
    </lineage>
</organism>
<dbReference type="InterPro" id="IPR007848">
    <property type="entry name" value="Small_mtfrase_dom"/>
</dbReference>
<gene>
    <name evidence="7" type="ORF">N790_14205</name>
</gene>
<dbReference type="OrthoDB" id="9816072at2"/>
<keyword evidence="3" id="KW-0489">Methyltransferase</keyword>
<reference evidence="7 8" key="1">
    <citation type="submission" date="2013-09" db="EMBL/GenBank/DDBJ databases">
        <title>Genome sequencing of Arenimonas malthae.</title>
        <authorList>
            <person name="Chen F."/>
            <person name="Wang G."/>
        </authorList>
    </citation>
    <scope>NUCLEOTIDE SEQUENCE [LARGE SCALE GENOMIC DNA]</scope>
    <source>
        <strain evidence="7 8">CC-JY-1</strain>
    </source>
</reference>
<dbReference type="CDD" id="cd02440">
    <property type="entry name" value="AdoMet_MTases"/>
    <property type="match status" value="1"/>
</dbReference>
<keyword evidence="2" id="KW-0698">rRNA processing</keyword>
<evidence type="ECO:0000256" key="3">
    <source>
        <dbReference type="ARBA" id="ARBA00022603"/>
    </source>
</evidence>
<dbReference type="GO" id="GO:0008757">
    <property type="term" value="F:S-adenosylmethionine-dependent methyltransferase activity"/>
    <property type="evidence" value="ECO:0007669"/>
    <property type="project" value="InterPro"/>
</dbReference>
<dbReference type="PANTHER" id="PTHR47816">
    <property type="entry name" value="RIBOSOMAL RNA SMALL SUBUNIT METHYLTRANSFERASE C"/>
    <property type="match status" value="1"/>
</dbReference>
<evidence type="ECO:0000259" key="6">
    <source>
        <dbReference type="Pfam" id="PF05175"/>
    </source>
</evidence>
<dbReference type="InterPro" id="IPR002052">
    <property type="entry name" value="DNA_methylase_N6_adenine_CS"/>
</dbReference>
<evidence type="ECO:0000256" key="4">
    <source>
        <dbReference type="ARBA" id="ARBA00022679"/>
    </source>
</evidence>
<dbReference type="Gene3D" id="3.40.50.150">
    <property type="entry name" value="Vaccinia Virus protein VP39"/>
    <property type="match status" value="2"/>
</dbReference>
<keyword evidence="5" id="KW-0949">S-adenosyl-L-methionine</keyword>
<dbReference type="GO" id="GO:0006364">
    <property type="term" value="P:rRNA processing"/>
    <property type="evidence" value="ECO:0007669"/>
    <property type="project" value="UniProtKB-KW"/>
</dbReference>
<dbReference type="Pfam" id="PF05175">
    <property type="entry name" value="MTS"/>
    <property type="match status" value="1"/>
</dbReference>
<keyword evidence="1" id="KW-0963">Cytoplasm</keyword>
<dbReference type="GO" id="GO:0008170">
    <property type="term" value="F:N-methyltransferase activity"/>
    <property type="evidence" value="ECO:0007669"/>
    <property type="project" value="UniProtKB-ARBA"/>
</dbReference>
<dbReference type="PATRIC" id="fig|1384054.3.peg.573"/>
<dbReference type="PROSITE" id="PS00092">
    <property type="entry name" value="N6_MTASE"/>
    <property type="match status" value="1"/>
</dbReference>
<dbReference type="RefSeq" id="WP_043800579.1">
    <property type="nucleotide sequence ID" value="NZ_AVCH01000041.1"/>
</dbReference>
<comment type="caution">
    <text evidence="7">The sequence shown here is derived from an EMBL/GenBank/DDBJ whole genome shotgun (WGS) entry which is preliminary data.</text>
</comment>
<dbReference type="GO" id="GO:0003676">
    <property type="term" value="F:nucleic acid binding"/>
    <property type="evidence" value="ECO:0007669"/>
    <property type="project" value="InterPro"/>
</dbReference>
<dbReference type="Proteomes" id="UP000029392">
    <property type="component" value="Unassembled WGS sequence"/>
</dbReference>
<dbReference type="InterPro" id="IPR046977">
    <property type="entry name" value="RsmC/RlmG"/>
</dbReference>
<sequence>MPHGHPDPALDTLFLPLDSGALAWPAPGETLFLRARAGEALNAARVHRPVCEQGFKPWADVLAKEGFAVSDANGGQFPLVLVLPTRQREESRALLARAVAQARRGGVVLACAPNKEGGRSLQDDLERLAGPVHVLSKNHCRAVWTAPLGDAVDRALLEEWRALDAPRPILGGRFRSRPGLFAWDRIDAASALLAAHLPADLAGHGADLGAGWGYLSGEVLARCPGVTALDLFEAEARALALARENLAGARIAPGFHWHDVTTGLPGRYDFIVSNPPFHQGRADQPELGRAFIAAAGAALRPGGRLWLVANRHLAYEQALAEGFSSVRKVADADGFKVIEAVKGKA</sequence>
<dbReference type="PANTHER" id="PTHR47816:SF4">
    <property type="entry name" value="RIBOSOMAL RNA SMALL SUBUNIT METHYLTRANSFERASE C"/>
    <property type="match status" value="1"/>
</dbReference>
<dbReference type="InterPro" id="IPR029063">
    <property type="entry name" value="SAM-dependent_MTases_sf"/>
</dbReference>
<evidence type="ECO:0000256" key="2">
    <source>
        <dbReference type="ARBA" id="ARBA00022552"/>
    </source>
</evidence>
<evidence type="ECO:0000256" key="5">
    <source>
        <dbReference type="ARBA" id="ARBA00022691"/>
    </source>
</evidence>
<keyword evidence="4" id="KW-0808">Transferase</keyword>
<protein>
    <recommendedName>
        <fullName evidence="6">Methyltransferase small domain-containing protein</fullName>
    </recommendedName>
</protein>
<accession>A0A091BJ15</accession>
<name>A0A091BJ15_9GAMM</name>
<proteinExistence type="predicted"/>
<dbReference type="STRING" id="1384054.N790_14205"/>
<dbReference type="EMBL" id="AVCH01000041">
    <property type="protein sequence ID" value="KFN51766.1"/>
    <property type="molecule type" value="Genomic_DNA"/>
</dbReference>
<evidence type="ECO:0000256" key="1">
    <source>
        <dbReference type="ARBA" id="ARBA00022490"/>
    </source>
</evidence>